<dbReference type="Gene3D" id="1.10.443.10">
    <property type="entry name" value="Intergrase catalytic core"/>
    <property type="match status" value="1"/>
</dbReference>
<keyword evidence="3" id="KW-0233">DNA recombination</keyword>
<dbReference type="PROSITE" id="PS51898">
    <property type="entry name" value="TYR_RECOMBINASE"/>
    <property type="match status" value="1"/>
</dbReference>
<name>A0A0U1L4Z2_9FIRM</name>
<dbReference type="InterPro" id="IPR011010">
    <property type="entry name" value="DNA_brk_join_enz"/>
</dbReference>
<reference evidence="6" key="1">
    <citation type="submission" date="2015-03" db="EMBL/GenBank/DDBJ databases">
        <authorList>
            <person name="Nijsse Bart"/>
        </authorList>
    </citation>
    <scope>NUCLEOTIDE SEQUENCE [LARGE SCALE GENOMIC DNA]</scope>
</reference>
<dbReference type="GO" id="GO:0015074">
    <property type="term" value="P:DNA integration"/>
    <property type="evidence" value="ECO:0007669"/>
    <property type="project" value="InterPro"/>
</dbReference>
<evidence type="ECO:0000259" key="4">
    <source>
        <dbReference type="PROSITE" id="PS51898"/>
    </source>
</evidence>
<dbReference type="RefSeq" id="WP_021166557.1">
    <property type="nucleotide sequence ID" value="NZ_CTRP01000015.1"/>
</dbReference>
<evidence type="ECO:0000256" key="2">
    <source>
        <dbReference type="ARBA" id="ARBA00023125"/>
    </source>
</evidence>
<keyword evidence="2" id="KW-0238">DNA-binding</keyword>
<evidence type="ECO:0000256" key="1">
    <source>
        <dbReference type="ARBA" id="ARBA00008857"/>
    </source>
</evidence>
<proteinExistence type="inferred from homology"/>
<organism evidence="5 6">
    <name type="scientific">Sporomusa ovata</name>
    <dbReference type="NCBI Taxonomy" id="2378"/>
    <lineage>
        <taxon>Bacteria</taxon>
        <taxon>Bacillati</taxon>
        <taxon>Bacillota</taxon>
        <taxon>Negativicutes</taxon>
        <taxon>Selenomonadales</taxon>
        <taxon>Sporomusaceae</taxon>
        <taxon>Sporomusa</taxon>
    </lineage>
</organism>
<evidence type="ECO:0000256" key="3">
    <source>
        <dbReference type="ARBA" id="ARBA00023172"/>
    </source>
</evidence>
<dbReference type="Pfam" id="PF00589">
    <property type="entry name" value="Phage_integrase"/>
    <property type="match status" value="1"/>
</dbReference>
<keyword evidence="6" id="KW-1185">Reference proteome</keyword>
<dbReference type="GO" id="GO:0006310">
    <property type="term" value="P:DNA recombination"/>
    <property type="evidence" value="ECO:0007669"/>
    <property type="project" value="UniProtKB-KW"/>
</dbReference>
<dbReference type="InterPro" id="IPR013762">
    <property type="entry name" value="Integrase-like_cat_sf"/>
</dbReference>
<dbReference type="EMBL" id="CTRP01000015">
    <property type="protein sequence ID" value="CQR74730.1"/>
    <property type="molecule type" value="Genomic_DNA"/>
</dbReference>
<dbReference type="InterPro" id="IPR050090">
    <property type="entry name" value="Tyrosine_recombinase_XerCD"/>
</dbReference>
<accession>A0A0U1L4Z2</accession>
<dbReference type="AlphaFoldDB" id="A0A0U1L4Z2"/>
<dbReference type="PANTHER" id="PTHR30349">
    <property type="entry name" value="PHAGE INTEGRASE-RELATED"/>
    <property type="match status" value="1"/>
</dbReference>
<dbReference type="InterPro" id="IPR002104">
    <property type="entry name" value="Integrase_catalytic"/>
</dbReference>
<dbReference type="GO" id="GO:0003677">
    <property type="term" value="F:DNA binding"/>
    <property type="evidence" value="ECO:0007669"/>
    <property type="project" value="UniProtKB-KW"/>
</dbReference>
<comment type="similarity">
    <text evidence="1">Belongs to the 'phage' integrase family.</text>
</comment>
<evidence type="ECO:0000313" key="6">
    <source>
        <dbReference type="Proteomes" id="UP000049855"/>
    </source>
</evidence>
<dbReference type="SUPFAM" id="SSF56349">
    <property type="entry name" value="DNA breaking-rejoining enzymes"/>
    <property type="match status" value="1"/>
</dbReference>
<dbReference type="Proteomes" id="UP000049855">
    <property type="component" value="Unassembled WGS sequence"/>
</dbReference>
<dbReference type="PANTHER" id="PTHR30349:SF41">
    <property type="entry name" value="INTEGRASE_RECOMBINASE PROTEIN MJ0367-RELATED"/>
    <property type="match status" value="1"/>
</dbReference>
<evidence type="ECO:0000313" key="5">
    <source>
        <dbReference type="EMBL" id="CQR74730.1"/>
    </source>
</evidence>
<feature type="domain" description="Tyr recombinase" evidence="4">
    <location>
        <begin position="113"/>
        <end position="312"/>
    </location>
</feature>
<gene>
    <name evidence="5" type="ORF">SpAn4DRAFT_4087</name>
</gene>
<protein>
    <submittedName>
        <fullName evidence="5">Putative integrase/recombinase</fullName>
    </submittedName>
</protein>
<sequence length="325" mass="37769">MKQYDTFNFPEIYRGIAMEYVDYKHSLGFKYSYSEQSRVNRMLDFIYANSESNPILALQSELVNAYASKRDNESARNLHARQSHIRQFALFLNLRGIPAYVYPKELVKTTDDFVPYIFTKDEISRILQEADTIGPNKNKFVNTPYIYPAVIRMLYGCGLRVSEALALKCEHVDLDNGILVIMNGKNNVSRLVPLSESLRQYLSMYDSKVERAGNPYFFPALRNERYSSLTILNQFRKLEKKVGISQLSNGKYPRVHDLRHTFSVHALEQMICRGMDPYCSLPILSTYLGHKGIESTEKYLRLTKQYFIDILQFSHQDAEKIFPEV</sequence>